<evidence type="ECO:0000313" key="3">
    <source>
        <dbReference type="Proteomes" id="UP000251088"/>
    </source>
</evidence>
<organism evidence="2 3">
    <name type="scientific">Klebsiella pneumoniae</name>
    <dbReference type="NCBI Taxonomy" id="573"/>
    <lineage>
        <taxon>Bacteria</taxon>
        <taxon>Pseudomonadati</taxon>
        <taxon>Pseudomonadota</taxon>
        <taxon>Gammaproteobacteria</taxon>
        <taxon>Enterobacterales</taxon>
        <taxon>Enterobacteriaceae</taxon>
        <taxon>Klebsiella/Raoultella group</taxon>
        <taxon>Klebsiella</taxon>
        <taxon>Klebsiella pneumoniae complex</taxon>
    </lineage>
</organism>
<feature type="region of interest" description="Disordered" evidence="1">
    <location>
        <begin position="91"/>
        <end position="120"/>
    </location>
</feature>
<dbReference type="AlphaFoldDB" id="A0A2X3BRU3"/>
<evidence type="ECO:0000256" key="1">
    <source>
        <dbReference type="SAM" id="MobiDB-lite"/>
    </source>
</evidence>
<protein>
    <submittedName>
        <fullName evidence="2">Cellulose synthase operon protein C</fullName>
    </submittedName>
</protein>
<dbReference type="EMBL" id="UAWN01000003">
    <property type="protein sequence ID" value="SQC07868.1"/>
    <property type="molecule type" value="Genomic_DNA"/>
</dbReference>
<accession>A0A2X3BRU3</accession>
<name>A0A2X3BRU3_KLEPN</name>
<proteinExistence type="predicted"/>
<dbReference type="SUPFAM" id="SSF48452">
    <property type="entry name" value="TPR-like"/>
    <property type="match status" value="1"/>
</dbReference>
<reference evidence="2 3" key="1">
    <citation type="submission" date="2018-06" db="EMBL/GenBank/DDBJ databases">
        <authorList>
            <consortium name="Pathogen Informatics"/>
            <person name="Doyle S."/>
        </authorList>
    </citation>
    <scope>NUCLEOTIDE SEQUENCE [LARGE SCALE GENOMIC DNA]</scope>
    <source>
        <strain evidence="2 3">NCTC9128</strain>
    </source>
</reference>
<dbReference type="Proteomes" id="UP000251088">
    <property type="component" value="Unassembled WGS sequence"/>
</dbReference>
<evidence type="ECO:0000313" key="2">
    <source>
        <dbReference type="EMBL" id="SQC07868.1"/>
    </source>
</evidence>
<gene>
    <name evidence="2" type="primary">bcsC_6</name>
    <name evidence="2" type="ORF">NCTC9128_00756</name>
</gene>
<sequence>MKSNTGEGRQALQQARLLGVAGKVDEAIAAYEKLYGGVPDDVDVAIEYWTLVARLPARHSEGVSQLKQLNASAPGNVSLLTSLAKQMFADNKPQEGSPIWRRWPDRPRDAVSPPICGSVR</sequence>
<dbReference type="InterPro" id="IPR011990">
    <property type="entry name" value="TPR-like_helical_dom_sf"/>
</dbReference>